<keyword evidence="1" id="KW-0732">Signal</keyword>
<dbReference type="AlphaFoldDB" id="A0A5C5XDQ1"/>
<accession>A0A5C5XDQ1</accession>
<evidence type="ECO:0000313" key="3">
    <source>
        <dbReference type="Proteomes" id="UP000316095"/>
    </source>
</evidence>
<dbReference type="Proteomes" id="UP000316095">
    <property type="component" value="Unassembled WGS sequence"/>
</dbReference>
<dbReference type="OrthoDB" id="213409at2"/>
<gene>
    <name evidence="2" type="ORF">Pan54_18650</name>
</gene>
<proteinExistence type="predicted"/>
<protein>
    <submittedName>
        <fullName evidence="2">Uncharacterized protein</fullName>
    </submittedName>
</protein>
<dbReference type="EMBL" id="SJPG01000001">
    <property type="protein sequence ID" value="TWT61130.1"/>
    <property type="molecule type" value="Genomic_DNA"/>
</dbReference>
<comment type="caution">
    <text evidence="2">The sequence shown here is derived from an EMBL/GenBank/DDBJ whole genome shotgun (WGS) entry which is preliminary data.</text>
</comment>
<dbReference type="RefSeq" id="WP_146503160.1">
    <property type="nucleotide sequence ID" value="NZ_SJPG01000001.1"/>
</dbReference>
<feature type="chain" id="PRO_5022916836" evidence="1">
    <location>
        <begin position="21"/>
        <end position="228"/>
    </location>
</feature>
<organism evidence="2 3">
    <name type="scientific">Rubinisphaera italica</name>
    <dbReference type="NCBI Taxonomy" id="2527969"/>
    <lineage>
        <taxon>Bacteria</taxon>
        <taxon>Pseudomonadati</taxon>
        <taxon>Planctomycetota</taxon>
        <taxon>Planctomycetia</taxon>
        <taxon>Planctomycetales</taxon>
        <taxon>Planctomycetaceae</taxon>
        <taxon>Rubinisphaera</taxon>
    </lineage>
</organism>
<evidence type="ECO:0000256" key="1">
    <source>
        <dbReference type="SAM" id="SignalP"/>
    </source>
</evidence>
<evidence type="ECO:0000313" key="2">
    <source>
        <dbReference type="EMBL" id="TWT61130.1"/>
    </source>
</evidence>
<keyword evidence="3" id="KW-1185">Reference proteome</keyword>
<feature type="signal peptide" evidence="1">
    <location>
        <begin position="1"/>
        <end position="20"/>
    </location>
</feature>
<name>A0A5C5XDQ1_9PLAN</name>
<reference evidence="2 3" key="1">
    <citation type="submission" date="2019-02" db="EMBL/GenBank/DDBJ databases">
        <title>Deep-cultivation of Planctomycetes and their phenomic and genomic characterization uncovers novel biology.</title>
        <authorList>
            <person name="Wiegand S."/>
            <person name="Jogler M."/>
            <person name="Boedeker C."/>
            <person name="Pinto D."/>
            <person name="Vollmers J."/>
            <person name="Rivas-Marin E."/>
            <person name="Kohn T."/>
            <person name="Peeters S.H."/>
            <person name="Heuer A."/>
            <person name="Rast P."/>
            <person name="Oberbeckmann S."/>
            <person name="Bunk B."/>
            <person name="Jeske O."/>
            <person name="Meyerdierks A."/>
            <person name="Storesund J.E."/>
            <person name="Kallscheuer N."/>
            <person name="Luecker S."/>
            <person name="Lage O.M."/>
            <person name="Pohl T."/>
            <person name="Merkel B.J."/>
            <person name="Hornburger P."/>
            <person name="Mueller R.-W."/>
            <person name="Bruemmer F."/>
            <person name="Labrenz M."/>
            <person name="Spormann A.M."/>
            <person name="Op Den Camp H."/>
            <person name="Overmann J."/>
            <person name="Amann R."/>
            <person name="Jetten M.S.M."/>
            <person name="Mascher T."/>
            <person name="Medema M.H."/>
            <person name="Devos D.P."/>
            <person name="Kaster A.-K."/>
            <person name="Ovreas L."/>
            <person name="Rohde M."/>
            <person name="Galperin M.Y."/>
            <person name="Jogler C."/>
        </authorList>
    </citation>
    <scope>NUCLEOTIDE SEQUENCE [LARGE SCALE GENOMIC DNA]</scope>
    <source>
        <strain evidence="2 3">Pan54</strain>
    </source>
</reference>
<sequence precursor="true">MRLILSQILLFAFFSGIVLCPDTAKAGWPWAKKQDCGMEKYSPEWWAYTGSLPVGSRQFYRFGKMWPPRPRPTDPQQTFMQQYHSAHFWPTPYNEMDRNYINTIQEAQVSKGWKNATTLYDYHFNSETHELTKSGREHLLWIMQSAVSHRRAAYVQASTEKYINEQRLASVNNYVNELAGPACSMAVMLDVTSPMSRPAVEVENYQRVWLENMESPHIPYSLEGSGGE</sequence>